<proteinExistence type="predicted"/>
<dbReference type="EMBL" id="CM029042">
    <property type="protein sequence ID" value="KAG2619858.1"/>
    <property type="molecule type" value="Genomic_DNA"/>
</dbReference>
<organism evidence="1 2">
    <name type="scientific">Panicum virgatum</name>
    <name type="common">Blackwell switchgrass</name>
    <dbReference type="NCBI Taxonomy" id="38727"/>
    <lineage>
        <taxon>Eukaryota</taxon>
        <taxon>Viridiplantae</taxon>
        <taxon>Streptophyta</taxon>
        <taxon>Embryophyta</taxon>
        <taxon>Tracheophyta</taxon>
        <taxon>Spermatophyta</taxon>
        <taxon>Magnoliopsida</taxon>
        <taxon>Liliopsida</taxon>
        <taxon>Poales</taxon>
        <taxon>Poaceae</taxon>
        <taxon>PACMAD clade</taxon>
        <taxon>Panicoideae</taxon>
        <taxon>Panicodae</taxon>
        <taxon>Paniceae</taxon>
        <taxon>Panicinae</taxon>
        <taxon>Panicum</taxon>
        <taxon>Panicum sect. Hiantes</taxon>
    </lineage>
</organism>
<evidence type="ECO:0000313" key="1">
    <source>
        <dbReference type="EMBL" id="KAG2619858.1"/>
    </source>
</evidence>
<dbReference type="AlphaFoldDB" id="A0A8T0UCN1"/>
<dbReference type="Proteomes" id="UP000823388">
    <property type="component" value="Chromosome 3N"/>
</dbReference>
<gene>
    <name evidence="1" type="ORF">PVAP13_3NG139801</name>
</gene>
<keyword evidence="2" id="KW-1185">Reference proteome</keyword>
<evidence type="ECO:0008006" key="3">
    <source>
        <dbReference type="Google" id="ProtNLM"/>
    </source>
</evidence>
<reference evidence="1" key="1">
    <citation type="submission" date="2020-05" db="EMBL/GenBank/DDBJ databases">
        <title>WGS assembly of Panicum virgatum.</title>
        <authorList>
            <person name="Lovell J.T."/>
            <person name="Jenkins J."/>
            <person name="Shu S."/>
            <person name="Juenger T.E."/>
            <person name="Schmutz J."/>
        </authorList>
    </citation>
    <scope>NUCLEOTIDE SEQUENCE</scope>
    <source>
        <strain evidence="1">AP13</strain>
    </source>
</reference>
<name>A0A8T0UCN1_PANVG</name>
<dbReference type="InterPro" id="IPR052929">
    <property type="entry name" value="RNase_H-like_EbsB-rel"/>
</dbReference>
<protein>
    <recommendedName>
        <fullName evidence="3">Reverse transcriptase zinc-binding domain-containing protein</fullName>
    </recommendedName>
</protein>
<dbReference type="PANTHER" id="PTHR47074:SF11">
    <property type="entry name" value="REVERSE TRANSCRIPTASE-LIKE PROTEIN"/>
    <property type="match status" value="1"/>
</dbReference>
<dbReference type="PANTHER" id="PTHR47074">
    <property type="entry name" value="BNAC02G40300D PROTEIN"/>
    <property type="match status" value="1"/>
</dbReference>
<sequence length="156" mass="18231">MEMDTKCVLCNRLDEDGTHLFFKCKGAVKVWRALGMEQHRRILERKSSASDAMKYILGTQEREQMIIVTFLWLWWLERNRYAAEYLAICKQNSKPAQVVKQMWKRPDRGWLKINSEGAFSERTSEGGWGVIIRDEEGDVVEAAAGKLTRLWNDYIV</sequence>
<accession>A0A8T0UCN1</accession>
<comment type="caution">
    <text evidence="1">The sequence shown here is derived from an EMBL/GenBank/DDBJ whole genome shotgun (WGS) entry which is preliminary data.</text>
</comment>
<evidence type="ECO:0000313" key="2">
    <source>
        <dbReference type="Proteomes" id="UP000823388"/>
    </source>
</evidence>